<feature type="compositionally biased region" description="Basic and acidic residues" evidence="10">
    <location>
        <begin position="1482"/>
        <end position="1492"/>
    </location>
</feature>
<evidence type="ECO:0000256" key="7">
    <source>
        <dbReference type="ARBA" id="ARBA00023163"/>
    </source>
</evidence>
<dbReference type="Pfam" id="PF11597">
    <property type="entry name" value="Med13_N"/>
    <property type="match status" value="1"/>
</dbReference>
<dbReference type="InterPro" id="IPR051139">
    <property type="entry name" value="Mediator_complx_sub13"/>
</dbReference>
<keyword evidence="15" id="KW-1185">Reference proteome</keyword>
<gene>
    <name evidence="14" type="primary">skd</name>
    <name evidence="14" type="ORF">AWC38_SpisGene16862</name>
</gene>
<evidence type="ECO:0000256" key="10">
    <source>
        <dbReference type="SAM" id="MobiDB-lite"/>
    </source>
</evidence>
<organism evidence="14 15">
    <name type="scientific">Stylophora pistillata</name>
    <name type="common">Smooth cauliflower coral</name>
    <dbReference type="NCBI Taxonomy" id="50429"/>
    <lineage>
        <taxon>Eukaryota</taxon>
        <taxon>Metazoa</taxon>
        <taxon>Cnidaria</taxon>
        <taxon>Anthozoa</taxon>
        <taxon>Hexacorallia</taxon>
        <taxon>Scleractinia</taxon>
        <taxon>Astrocoeniina</taxon>
        <taxon>Pocilloporidae</taxon>
        <taxon>Stylophora</taxon>
    </lineage>
</organism>
<feature type="domain" description="MID" evidence="13">
    <location>
        <begin position="1375"/>
        <end position="1624"/>
    </location>
</feature>
<feature type="compositionally biased region" description="Basic and acidic residues" evidence="10">
    <location>
        <begin position="786"/>
        <end position="798"/>
    </location>
</feature>
<evidence type="ECO:0000256" key="5">
    <source>
        <dbReference type="ARBA" id="ARBA00023015"/>
    </source>
</evidence>
<feature type="compositionally biased region" description="Polar residues" evidence="10">
    <location>
        <begin position="312"/>
        <end position="330"/>
    </location>
</feature>
<evidence type="ECO:0000259" key="12">
    <source>
        <dbReference type="Pfam" id="PF11597"/>
    </source>
</evidence>
<dbReference type="GO" id="GO:0016592">
    <property type="term" value="C:mediator complex"/>
    <property type="evidence" value="ECO:0007669"/>
    <property type="project" value="InterPro"/>
</dbReference>
<reference evidence="15" key="1">
    <citation type="journal article" date="2017" name="bioRxiv">
        <title>Comparative analysis of the genomes of Stylophora pistillata and Acropora digitifera provides evidence for extensive differences between species of corals.</title>
        <authorList>
            <person name="Voolstra C.R."/>
            <person name="Li Y."/>
            <person name="Liew Y.J."/>
            <person name="Baumgarten S."/>
            <person name="Zoccola D."/>
            <person name="Flot J.-F."/>
            <person name="Tambutte S."/>
            <person name="Allemand D."/>
            <person name="Aranda M."/>
        </authorList>
    </citation>
    <scope>NUCLEOTIDE SEQUENCE [LARGE SCALE GENOMIC DNA]</scope>
</reference>
<comment type="subcellular location">
    <subcellularLocation>
        <location evidence="1 9">Nucleus</location>
    </subcellularLocation>
</comment>
<comment type="function">
    <text evidence="9">Component of the Mediator complex, a coactivator involved in regulated transcription of nearly all RNA polymerase II-dependent genes. Mediator functions as a bridge to convey information from gene-specific regulatory proteins to the basal RNA polymerase II transcription machinery. Mediator is recruited to promoters by direct interactions with regulatory proteins and serves as a scaffold for the assembly of a functional preinitiation complex with RNA polymerase II and the general transcription factors.</text>
</comment>
<name>A0A2B4RK40_STYPI</name>
<feature type="region of interest" description="Disordered" evidence="10">
    <location>
        <begin position="657"/>
        <end position="798"/>
    </location>
</feature>
<evidence type="ECO:0000256" key="4">
    <source>
        <dbReference type="ARBA" id="ARBA00022491"/>
    </source>
</evidence>
<keyword evidence="5 9" id="KW-0805">Transcription regulation</keyword>
<comment type="subunit">
    <text evidence="9">Component of the Mediator complex.</text>
</comment>
<evidence type="ECO:0000256" key="6">
    <source>
        <dbReference type="ARBA" id="ARBA00023159"/>
    </source>
</evidence>
<keyword evidence="4 9" id="KW-0678">Repressor</keyword>
<feature type="region of interest" description="Disordered" evidence="10">
    <location>
        <begin position="1482"/>
        <end position="1536"/>
    </location>
</feature>
<evidence type="ECO:0000256" key="8">
    <source>
        <dbReference type="ARBA" id="ARBA00023242"/>
    </source>
</evidence>
<dbReference type="Pfam" id="PF18296">
    <property type="entry name" value="MID_MedPIWI"/>
    <property type="match status" value="1"/>
</dbReference>
<accession>A0A2B4RK40</accession>
<feature type="compositionally biased region" description="Basic residues" evidence="10">
    <location>
        <begin position="774"/>
        <end position="785"/>
    </location>
</feature>
<evidence type="ECO:0000259" key="13">
    <source>
        <dbReference type="Pfam" id="PF18296"/>
    </source>
</evidence>
<dbReference type="Proteomes" id="UP000225706">
    <property type="component" value="Unassembled WGS sequence"/>
</dbReference>
<comment type="caution">
    <text evidence="14">The sequence shown here is derived from an EMBL/GenBank/DDBJ whole genome shotgun (WGS) entry which is preliminary data.</text>
</comment>
<sequence length="2130" mass="232601">MTASTPMLHGSDLDECCTNVFALTDLCGLKWRKYVFSVTCQANPLEDPVLKSFSAALSHDILCAWRRCPLTGCQSGGDPKSISGAKELWVFWFGDDPNLQGIVSAELKESCHGCWEDGLPHEPRSLLFKALHNLLERCLLSRKFVRLGKWFTKPCESSAVENASSHLSFSFSFFIHGESSVCTAVEIQQQQKIRHLTLEDIAVAGTKQEGLSVLLGPYGLSGFLTGQTSHMEEMVSAKLVEEWKKFYPLDYSSDWSEPASLCQDKGVPVAVMVVVEETQMWYPSMYVVVPYEKNAIVDGSVLPKTDAVTCSGPTSLTPPASPLDPNSTDVVTGPGNLPPASNLSSVGVIDKKKLTQSLVQEVWQEITVTKPAANKNISLSNISKSAPTFMKTDSSGDTTTPTGQWDFEEPFKRTSCSCTSSSNISRPKAPAQVRSSFGITRPIPSPSYPLPSPQQQQQQQQPTQQNQGNTKLKKEKKKPLVPFHHRQSLDKERPEVLKSPVGAMTKGLPTSNVSTSVTQKRHPEVAFPQNSRKYQTTSLVNTTGISGPKSHAISVKPEDKCLQPPASLLKVNSSIVSSKGIANNQAEMLMKVESNNFEDFVGYKDSTASEDTVNKCYSLPSEGGFIVPLLPSNPLDCRPLGELMVSKEVSTLSPLETTMWESSRRPSIDGGIDCVPSPAKRRRESSTGRSRSDSTGGGRLKGRRNSSQPSPATTPLSDPFTPQPEELDMELIPPPMKSPTQVKPPLNKPRRRSSATGGDSPSLPLPGELSKPPSRVKNRRQSSRKKQQEEKEHLSKEIEEIKPCPIVNEKGTFPSFSSSDDEHEPIARLPTNLMTEQDLAVTVNDLDQLFDTDEEDDECGQSKAKIDFGSNQVASFDPIMNINTPHTIMSTVGVTNQDLARMFPTPPSQETVTHSPPCSVGNDYISPGSVKTIMHNTVLSPESHLMHLPGVDVEREKQHSPMELGPVFEIPKCQEFPVSYSFETVVSLPGYQELPSVMQYSPSWLQASQKTWTFPEIKLESTAEVLSCDITVGAPSPAVRFSSTHPASVNSDVKHLTSAAMSPASPASSVSSFSMPMQFPKTFHGSGLVAKPLFQTPLPEANSLSKVLNMSDSSANYFSDKCYDSVSLCSCLTSPEGVQAKGTINKGRDSDYCVCGFGALEAVKFTAGTGLFPDDIHSTSAENVKTLKKVNNVPQSAIEVKKEGLVAHCVRRRASSAPVSSQVPFCLLEEIVSQCSSPFSCYNLKLQLMFKGHHGIVKHVSGAWSQNKGAENGILQKVPHPTAVGALNFLRQLMQDALQKSTSRKTWEQPNGTVVQGPLSWKQLHHLATKGNEETPHAQPIPSVTVGYGGDWMSLSPIALHFWEKLLLEPYSCQRDVAYIVVAPENELVLNNVKLFFKEFSAVYETCRLGQHVAITKVLRDGILRIGQKSLKLAKEPVDDWFSHQGCSSDAAKLKLYAQVFKHQLGPYLASLNLDRHLLESEKGEKSDEKGPSKFGSDVGVDSAPKPGSTSSGTPNSEQTPSVFGEDESEQNSEDPPTVVVYIVNPFSNSSREESFPSYVGLLRCIADILPDLTESNKKNVVFQVVPIQQILQVDTLNGSRDATLTFVTQLKCLAFSVFSRCRKSLQLNINAKSLTGFGPAARHEALLRQREVENAKVYAAPYVLCQPIPMPPSDSADENATSLQALTQNASVLYCGYCLSHDDNYLLAVCTDSVGELIESCVITVEPCLRPDGRPRKTPARTKALIKLWEFCQGVVATSLVPWRLVISKLGRIGPEELKDWKEILSRTSVVAGDQKFNDTCKACFSLKQKNRPAILGTSLTSLEPEPSISLYMARALPKVNVLFEGNSSTRVSVGAVPKPDVSRTYIAVMPVASLKCTMGNQSSSKMHALPETTTETVVTDTDILLAGVDDDENDQDPLRHLFPLLNSSPPHLSSPGHMLPSPLDSSPIEGTSLLTRPATLTASPGVSVPSPFQPISRLSPFQPLHSTPSPSTANVATLEVQEDGDDKLSVPYAQGYIISTVQTGKMPGTFWASSSHSETCDPVILKASLHIHNPDLMEGMNGFVTAWHPLATKSHCHVLRSILQTYDALSWLTVDPVNRDRRSCLPVHLYMLCQLHETLSLLLENQSS</sequence>
<feature type="compositionally biased region" description="Polar residues" evidence="10">
    <location>
        <begin position="705"/>
        <end position="716"/>
    </location>
</feature>
<dbReference type="Pfam" id="PF06333">
    <property type="entry name" value="Med13_C"/>
    <property type="match status" value="1"/>
</dbReference>
<feature type="compositionally biased region" description="Polar residues" evidence="10">
    <location>
        <begin position="508"/>
        <end position="518"/>
    </location>
</feature>
<evidence type="ECO:0000259" key="11">
    <source>
        <dbReference type="Pfam" id="PF06333"/>
    </source>
</evidence>
<dbReference type="OrthoDB" id="103819at2759"/>
<protein>
    <recommendedName>
        <fullName evidence="3 9">Mediator of RNA polymerase II transcription subunit 13</fullName>
    </recommendedName>
</protein>
<dbReference type="GO" id="GO:0003713">
    <property type="term" value="F:transcription coactivator activity"/>
    <property type="evidence" value="ECO:0007669"/>
    <property type="project" value="TreeGrafter"/>
</dbReference>
<dbReference type="EMBL" id="LSMT01000394">
    <property type="protein sequence ID" value="PFX18764.1"/>
    <property type="molecule type" value="Genomic_DNA"/>
</dbReference>
<evidence type="ECO:0000313" key="15">
    <source>
        <dbReference type="Proteomes" id="UP000225706"/>
    </source>
</evidence>
<dbReference type="InterPro" id="IPR009401">
    <property type="entry name" value="Med13_C"/>
</dbReference>
<keyword evidence="8 9" id="KW-0539">Nucleus</keyword>
<dbReference type="InterPro" id="IPR021643">
    <property type="entry name" value="Mediator_Med13_N"/>
</dbReference>
<evidence type="ECO:0000256" key="1">
    <source>
        <dbReference type="ARBA" id="ARBA00004123"/>
    </source>
</evidence>
<keyword evidence="7 9" id="KW-0804">Transcription</keyword>
<dbReference type="STRING" id="50429.A0A2B4RK40"/>
<evidence type="ECO:0000256" key="2">
    <source>
        <dbReference type="ARBA" id="ARBA00009354"/>
    </source>
</evidence>
<dbReference type="InterPro" id="IPR041285">
    <property type="entry name" value="MID_MedPIWI"/>
</dbReference>
<feature type="compositionally biased region" description="Low complexity" evidence="10">
    <location>
        <begin position="386"/>
        <end position="403"/>
    </location>
</feature>
<feature type="compositionally biased region" description="Low complexity" evidence="10">
    <location>
        <begin position="453"/>
        <end position="467"/>
    </location>
</feature>
<feature type="compositionally biased region" description="Polar residues" evidence="10">
    <location>
        <begin position="1508"/>
        <end position="1522"/>
    </location>
</feature>
<dbReference type="PANTHER" id="PTHR48249:SF3">
    <property type="entry name" value="MEDIATOR OF RNA POLYMERASE II TRANSCRIPTION SUBUNIT 13"/>
    <property type="match status" value="1"/>
</dbReference>
<feature type="compositionally biased region" description="Basic residues" evidence="10">
    <location>
        <begin position="471"/>
        <end position="482"/>
    </location>
</feature>
<evidence type="ECO:0000256" key="3">
    <source>
        <dbReference type="ARBA" id="ARBA00019618"/>
    </source>
</evidence>
<keyword evidence="6 9" id="KW-0010">Activator</keyword>
<feature type="domain" description="Mediator complex subunit Med13 C-terminal" evidence="11">
    <location>
        <begin position="1659"/>
        <end position="2113"/>
    </location>
</feature>
<feature type="region of interest" description="Disordered" evidence="10">
    <location>
        <begin position="386"/>
        <end position="482"/>
    </location>
</feature>
<evidence type="ECO:0000256" key="9">
    <source>
        <dbReference type="RuleBase" id="RU364134"/>
    </source>
</evidence>
<proteinExistence type="inferred from homology"/>
<feature type="domain" description="Mediator complex subunit Med13 N-terminal" evidence="12">
    <location>
        <begin position="12"/>
        <end position="229"/>
    </location>
</feature>
<dbReference type="GO" id="GO:0045944">
    <property type="term" value="P:positive regulation of transcription by RNA polymerase II"/>
    <property type="evidence" value="ECO:0007669"/>
    <property type="project" value="TreeGrafter"/>
</dbReference>
<evidence type="ECO:0000313" key="14">
    <source>
        <dbReference type="EMBL" id="PFX18764.1"/>
    </source>
</evidence>
<feature type="compositionally biased region" description="Pro residues" evidence="10">
    <location>
        <begin position="443"/>
        <end position="452"/>
    </location>
</feature>
<feature type="region of interest" description="Disordered" evidence="10">
    <location>
        <begin position="312"/>
        <end position="343"/>
    </location>
</feature>
<dbReference type="PANTHER" id="PTHR48249">
    <property type="entry name" value="MEDIATOR OF RNA POLYMERASE II TRANSCRIPTION SUBUNIT 13"/>
    <property type="match status" value="1"/>
</dbReference>
<feature type="region of interest" description="Disordered" evidence="10">
    <location>
        <begin position="502"/>
        <end position="524"/>
    </location>
</feature>
<comment type="similarity">
    <text evidence="2 9">Belongs to the Mediator complex subunit 13 family.</text>
</comment>